<gene>
    <name evidence="1" type="ORF">Aory04_000313100</name>
</gene>
<dbReference type="PANTHER" id="PTHR46082:SF11">
    <property type="entry name" value="AAA+ ATPASE DOMAIN-CONTAINING PROTEIN-RELATED"/>
    <property type="match status" value="1"/>
</dbReference>
<organism evidence="1 2">
    <name type="scientific">Aspergillus oryzae</name>
    <name type="common">Yellow koji mold</name>
    <dbReference type="NCBI Taxonomy" id="5062"/>
    <lineage>
        <taxon>Eukaryota</taxon>
        <taxon>Fungi</taxon>
        <taxon>Dikarya</taxon>
        <taxon>Ascomycota</taxon>
        <taxon>Pezizomycotina</taxon>
        <taxon>Eurotiomycetes</taxon>
        <taxon>Eurotiomycetidae</taxon>
        <taxon>Eurotiales</taxon>
        <taxon>Aspergillaceae</taxon>
        <taxon>Aspergillus</taxon>
        <taxon>Aspergillus subgen. Circumdati</taxon>
    </lineage>
</organism>
<comment type="caution">
    <text evidence="1">The sequence shown here is derived from an EMBL/GenBank/DDBJ whole genome shotgun (WGS) entry which is preliminary data.</text>
</comment>
<dbReference type="Proteomes" id="UP001165205">
    <property type="component" value="Unassembled WGS sequence"/>
</dbReference>
<evidence type="ECO:0000313" key="1">
    <source>
        <dbReference type="EMBL" id="GMG26272.1"/>
    </source>
</evidence>
<name>A0AAN4YGK6_ASPOZ</name>
<sequence length="240" mass="26693">MLQSHCQNINVRFGMTWTIQGSPFICNVTKSIQRGEMPKTTQQFTDCDYTVGWICALPETDLVASAAMLDEEHPTLPAADPQDANSYLLGHIGECSEDEEDSDDETKDTQDLRLWDVVVSLHSKPAEAIVQYDFGKSLQGKEVVHTGGKLNKPPGIHLSAVGRLQAQHALKGHGISELLIKMRSDYPASTAKFQTVLCALRWRLLVCFTPTYGISTSNLYFQGLNGFISLLCHPRYFQLC</sequence>
<dbReference type="InterPro" id="IPR053137">
    <property type="entry name" value="NLR-like"/>
</dbReference>
<dbReference type="AlphaFoldDB" id="A0AAN4YGK6"/>
<protein>
    <submittedName>
        <fullName evidence="1">Unnamed protein product</fullName>
    </submittedName>
</protein>
<reference evidence="1" key="1">
    <citation type="submission" date="2023-04" db="EMBL/GenBank/DDBJ databases">
        <title>Aspergillus oryzae NBRC 4228.</title>
        <authorList>
            <person name="Ichikawa N."/>
            <person name="Sato H."/>
            <person name="Tonouchi N."/>
        </authorList>
    </citation>
    <scope>NUCLEOTIDE SEQUENCE</scope>
    <source>
        <strain evidence="1">NBRC 4228</strain>
    </source>
</reference>
<dbReference type="PANTHER" id="PTHR46082">
    <property type="entry name" value="ATP/GTP-BINDING PROTEIN-RELATED"/>
    <property type="match status" value="1"/>
</dbReference>
<evidence type="ECO:0000313" key="2">
    <source>
        <dbReference type="Proteomes" id="UP001165205"/>
    </source>
</evidence>
<proteinExistence type="predicted"/>
<dbReference type="EMBL" id="BSYA01000025">
    <property type="protein sequence ID" value="GMG26272.1"/>
    <property type="molecule type" value="Genomic_DNA"/>
</dbReference>
<accession>A0AAN4YGK6</accession>